<organism evidence="2 3">
    <name type="scientific">Loigolactobacillus coryniformis subsp. coryniformis KCTC 3167 = DSM 20001</name>
    <dbReference type="NCBI Taxonomy" id="913848"/>
    <lineage>
        <taxon>Bacteria</taxon>
        <taxon>Bacillati</taxon>
        <taxon>Bacillota</taxon>
        <taxon>Bacilli</taxon>
        <taxon>Lactobacillales</taxon>
        <taxon>Lactobacillaceae</taxon>
        <taxon>Loigolactobacillus</taxon>
    </lineage>
</organism>
<dbReference type="AlphaFoldDB" id="A0A0R1F828"/>
<dbReference type="SMART" id="SM01117">
    <property type="entry name" value="Cyt-b5"/>
    <property type="match status" value="1"/>
</dbReference>
<evidence type="ECO:0000313" key="3">
    <source>
        <dbReference type="Proteomes" id="UP000051181"/>
    </source>
</evidence>
<dbReference type="InterPro" id="IPR001199">
    <property type="entry name" value="Cyt_B5-like_heme/steroid-bd"/>
</dbReference>
<gene>
    <name evidence="2" type="ORF">FD22_GL001526</name>
</gene>
<evidence type="ECO:0000313" key="2">
    <source>
        <dbReference type="EMBL" id="KRK15873.1"/>
    </source>
</evidence>
<dbReference type="PATRIC" id="fig|913848.6.peg.1564"/>
<dbReference type="InterPro" id="IPR036400">
    <property type="entry name" value="Cyt_B5-like_heme/steroid_sf"/>
</dbReference>
<dbReference type="EMBL" id="AZCN01000040">
    <property type="protein sequence ID" value="KRK15873.1"/>
    <property type="molecule type" value="Genomic_DNA"/>
</dbReference>
<proteinExistence type="predicted"/>
<comment type="caution">
    <text evidence="2">The sequence shown here is derived from an EMBL/GenBank/DDBJ whole genome shotgun (WGS) entry which is preliminary data.</text>
</comment>
<accession>A0A0R1F828</accession>
<dbReference type="Proteomes" id="UP000051181">
    <property type="component" value="Unassembled WGS sequence"/>
</dbReference>
<dbReference type="Pfam" id="PF00173">
    <property type="entry name" value="Cyt-b5"/>
    <property type="match status" value="1"/>
</dbReference>
<sequence length="81" mass="8650">MISLAEKTFSKEELAQYDGSDGKKAYVAIDGLVYDVTDVKPWAGGKHHGQTAGQDLSTVITKAPHKKSVLAKLTVVGKYTG</sequence>
<name>A0A0R1F828_9LACO</name>
<feature type="domain" description="Cytochrome b5 heme-binding" evidence="1">
    <location>
        <begin position="9"/>
        <end position="80"/>
    </location>
</feature>
<dbReference type="Gene3D" id="3.10.120.10">
    <property type="entry name" value="Cytochrome b5-like heme/steroid binding domain"/>
    <property type="match status" value="1"/>
</dbReference>
<dbReference type="SUPFAM" id="SSF55856">
    <property type="entry name" value="Cytochrome b5-like heme/steroid binding domain"/>
    <property type="match status" value="1"/>
</dbReference>
<reference evidence="2 3" key="1">
    <citation type="journal article" date="2015" name="Genome Announc.">
        <title>Expanding the biotechnology potential of lactobacilli through comparative genomics of 213 strains and associated genera.</title>
        <authorList>
            <person name="Sun Z."/>
            <person name="Harris H.M."/>
            <person name="McCann A."/>
            <person name="Guo C."/>
            <person name="Argimon S."/>
            <person name="Zhang W."/>
            <person name="Yang X."/>
            <person name="Jeffery I.B."/>
            <person name="Cooney J.C."/>
            <person name="Kagawa T.F."/>
            <person name="Liu W."/>
            <person name="Song Y."/>
            <person name="Salvetti E."/>
            <person name="Wrobel A."/>
            <person name="Rasinkangas P."/>
            <person name="Parkhill J."/>
            <person name="Rea M.C."/>
            <person name="O'Sullivan O."/>
            <person name="Ritari J."/>
            <person name="Douillard F.P."/>
            <person name="Paul Ross R."/>
            <person name="Yang R."/>
            <person name="Briner A.E."/>
            <person name="Felis G.E."/>
            <person name="de Vos W.M."/>
            <person name="Barrangou R."/>
            <person name="Klaenhammer T.R."/>
            <person name="Caufield P.W."/>
            <person name="Cui Y."/>
            <person name="Zhang H."/>
            <person name="O'Toole P.W."/>
        </authorList>
    </citation>
    <scope>NUCLEOTIDE SEQUENCE [LARGE SCALE GENOMIC DNA]</scope>
    <source>
        <strain evidence="2 3">DSM 20001</strain>
    </source>
</reference>
<protein>
    <recommendedName>
        <fullName evidence="1">Cytochrome b5 heme-binding domain-containing protein</fullName>
    </recommendedName>
</protein>
<evidence type="ECO:0000259" key="1">
    <source>
        <dbReference type="SMART" id="SM01117"/>
    </source>
</evidence>